<dbReference type="AlphaFoldDB" id="A0A1I6YKH9"/>
<dbReference type="OrthoDB" id="9796786at2"/>
<protein>
    <submittedName>
        <fullName evidence="1">HTH-type transcriptional regulator / antitoxin HigA</fullName>
    </submittedName>
</protein>
<dbReference type="Proteomes" id="UP000199673">
    <property type="component" value="Unassembled WGS sequence"/>
</dbReference>
<evidence type="ECO:0000313" key="2">
    <source>
        <dbReference type="Proteomes" id="UP000199673"/>
    </source>
</evidence>
<accession>A0A1I6YKH9</accession>
<reference evidence="2" key="1">
    <citation type="submission" date="2016-10" db="EMBL/GenBank/DDBJ databases">
        <authorList>
            <person name="Varghese N."/>
            <person name="Submissions S."/>
        </authorList>
    </citation>
    <scope>NUCLEOTIDE SEQUENCE [LARGE SCALE GENOMIC DNA]</scope>
    <source>
        <strain evidence="2">DSM 23445</strain>
    </source>
</reference>
<dbReference type="EMBL" id="FPBF01000001">
    <property type="protein sequence ID" value="SFT50858.1"/>
    <property type="molecule type" value="Genomic_DNA"/>
</dbReference>
<evidence type="ECO:0000313" key="1">
    <source>
        <dbReference type="EMBL" id="SFT50858.1"/>
    </source>
</evidence>
<keyword evidence="2" id="KW-1185">Reference proteome</keyword>
<proteinExistence type="predicted"/>
<name>A0A1I6YKH9_9BACT</name>
<dbReference type="RefSeq" id="WP_091691610.1">
    <property type="nucleotide sequence ID" value="NZ_FPBF01000001.1"/>
</dbReference>
<gene>
    <name evidence="1" type="ORF">SAMN04489724_1062</name>
</gene>
<sequence length="59" mass="6785">MITTEKEYDATLARIEELLANPENIENSESEGFVELNRLSDLAVVYEERNYTINPPNEP</sequence>
<organism evidence="1 2">
    <name type="scientific">Algoriphagus locisalis</name>
    <dbReference type="NCBI Taxonomy" id="305507"/>
    <lineage>
        <taxon>Bacteria</taxon>
        <taxon>Pseudomonadati</taxon>
        <taxon>Bacteroidota</taxon>
        <taxon>Cytophagia</taxon>
        <taxon>Cytophagales</taxon>
        <taxon>Cyclobacteriaceae</taxon>
        <taxon>Algoriphagus</taxon>
    </lineage>
</organism>
<dbReference type="STRING" id="305507.SAMN04489724_1062"/>